<dbReference type="GeneID" id="18559185"/>
<dbReference type="KEGG" id="vg:18559185"/>
<dbReference type="Proteomes" id="UP000008913">
    <property type="component" value="Segment"/>
</dbReference>
<dbReference type="RefSeq" id="YP_009017770.1">
    <property type="nucleotide sequence ID" value="NC_023736.1"/>
</dbReference>
<evidence type="ECO:0000313" key="3">
    <source>
        <dbReference type="Proteomes" id="UP000008913"/>
    </source>
</evidence>
<gene>
    <name evidence="2" type="primary">ORF49</name>
</gene>
<sequence>MSQSLLEQLLGQLHLEMAQTMLADLRAPDKRSPQLYNAIIKFLKDNGIEIDPPKSQEQRAAEENAQSSAGQIATLSRELPPILADDEEFAQYH</sequence>
<reference evidence="2 3" key="1">
    <citation type="submission" date="2010-10" db="EMBL/GenBank/DDBJ databases">
        <title>Genomic analysis of Ralstonia solanacearum phages RSB2 and RSB3.</title>
        <authorList>
            <person name="Kawasaki T."/>
            <person name="Ishikawa H."/>
            <person name="Shimizu M."/>
            <person name="Omoto W."/>
            <person name="Fujie M."/>
            <person name="Yamada T."/>
        </authorList>
    </citation>
    <scope>NUCLEOTIDE SEQUENCE [LARGE SCALE GENOMIC DNA]</scope>
    <source>
        <strain evidence="2">RSB2</strain>
    </source>
</reference>
<accession>E5RV29</accession>
<name>E5RV29_9CAUD</name>
<dbReference type="Pfam" id="PF11123">
    <property type="entry name" value="DNA_Packaging_2"/>
    <property type="match status" value="1"/>
</dbReference>
<keyword evidence="3" id="KW-1185">Reference proteome</keyword>
<protein>
    <submittedName>
        <fullName evidence="2">Putative packaging maturation protein A</fullName>
    </submittedName>
</protein>
<proteinExistence type="predicted"/>
<evidence type="ECO:0000256" key="1">
    <source>
        <dbReference type="SAM" id="MobiDB-lite"/>
    </source>
</evidence>
<dbReference type="InterPro" id="IPR024345">
    <property type="entry name" value="DNA_matur_Phage_T7-like"/>
</dbReference>
<evidence type="ECO:0000313" key="2">
    <source>
        <dbReference type="EMBL" id="BAJ51837.1"/>
    </source>
</evidence>
<feature type="compositionally biased region" description="Basic and acidic residues" evidence="1">
    <location>
        <begin position="49"/>
        <end position="62"/>
    </location>
</feature>
<organism evidence="2 3">
    <name type="scientific">Ralstonia phage RSB2</name>
    <dbReference type="NCBI Taxonomy" id="913183"/>
    <lineage>
        <taxon>Viruses</taxon>
        <taxon>Duplodnaviria</taxon>
        <taxon>Heunggongvirae</taxon>
        <taxon>Uroviricota</taxon>
        <taxon>Caudoviricetes</taxon>
        <taxon>Autographivirales</taxon>
        <taxon>Autotranscriptaviridae</taxon>
        <taxon>Kelmasvirus</taxon>
        <taxon>Kelmasvirus RSB2</taxon>
    </lineage>
</organism>
<dbReference type="EMBL" id="AB597179">
    <property type="protein sequence ID" value="BAJ51837.1"/>
    <property type="molecule type" value="Genomic_DNA"/>
</dbReference>
<dbReference type="OrthoDB" id="24629at10239"/>
<feature type="region of interest" description="Disordered" evidence="1">
    <location>
        <begin position="49"/>
        <end position="79"/>
    </location>
</feature>
<feature type="compositionally biased region" description="Polar residues" evidence="1">
    <location>
        <begin position="64"/>
        <end position="74"/>
    </location>
</feature>